<feature type="compositionally biased region" description="Polar residues" evidence="1">
    <location>
        <begin position="596"/>
        <end position="611"/>
    </location>
</feature>
<evidence type="ECO:0000313" key="3">
    <source>
        <dbReference type="Proteomes" id="UP000184420"/>
    </source>
</evidence>
<feature type="compositionally biased region" description="Low complexity" evidence="1">
    <location>
        <begin position="798"/>
        <end position="815"/>
    </location>
</feature>
<feature type="compositionally biased region" description="Gly residues" evidence="1">
    <location>
        <begin position="816"/>
        <end position="826"/>
    </location>
</feature>
<dbReference type="AlphaFoldDB" id="A0A1M6ZTP7"/>
<feature type="compositionally biased region" description="Polar residues" evidence="1">
    <location>
        <begin position="713"/>
        <end position="736"/>
    </location>
</feature>
<protein>
    <recommendedName>
        <fullName evidence="4">Carbohydrate-binding family V/XII</fullName>
    </recommendedName>
</protein>
<dbReference type="EMBL" id="FRBL01000003">
    <property type="protein sequence ID" value="SHL33861.1"/>
    <property type="molecule type" value="Genomic_DNA"/>
</dbReference>
<feature type="region of interest" description="Disordered" evidence="1">
    <location>
        <begin position="582"/>
        <end position="826"/>
    </location>
</feature>
<feature type="compositionally biased region" description="Low complexity" evidence="1">
    <location>
        <begin position="615"/>
        <end position="628"/>
    </location>
</feature>
<name>A0A1M6ZTP7_9BACT</name>
<sequence length="826" mass="91948">MRQFISGLLLFCFLSQVRAQDISWPKEIPVSGGGKITIYQPQPENLQGNNLFLRAAVSVRETASSEPIFGVVWANCLLNTDKTRRTATLETVSVTRIKIPDITDNSRLMQISSLLEKEVPKWDLTMSLDELLTSIRSEQRIRDNNISTEPPEVIYRTKPSLLVIMDGEPRLQLDKDLNMQRVVNTPNLIVQNPTDKKYYLYGGTFWYTSNNVKSGYVVNRNLPATIRAIDADLKAKGKNDSLPKFNNPLPLDIIVRTSPAELIQTDGAASYKNLQGTSLLYVDNSLEDIFKDINTQLNYILLAGRWYASASLQGPWKYVPSDELPADFAKIPEGSEKDGVLANVAGTSAAEEAIVDAEIPQTAKVDRSSAQTNVTYDGTPQFQPIEGTNLTLAENSNLTVMQSGNRFYAVDNGVWFTSNSATGPWELSTDRPADVDRIPATSEAYNTKYVYIYEVTPQYIYTGYTPGYLNCFIYGPTVVWGTGWRYRPWWGPIYYPRPLTWGFGVSYNPWYGWSLGFGWTFNFGWMNFRYWSGGYYGGWFGPPLYRPPFRPWGYNGGYYGRPHWSINRPNINYNRPINAGTRPVRAGNTYPGRPGISNNLYRDRVNIQTADRPSRLPGNNGRPGREPGTTMPGGNNRLPGGTVPGNTGRPNREPGNDNRVPGGTLPGNTGRPSREPGNTTPGSTLPGNTTRPGREPGNVPPGGGNDRVPGATSPGNNTRPGREPGNSTFPGNNNRIPTRPEARPSRGQNNIMSDGDGNIYRRQNNGWQQRQNNGWRVAPQQQQQQMQRIQMQRERGGMRQQNFSTPPRQAPRAAPSGGGGGRPRRG</sequence>
<proteinExistence type="predicted"/>
<dbReference type="RefSeq" id="WP_073079617.1">
    <property type="nucleotide sequence ID" value="NZ_FRBL01000003.1"/>
</dbReference>
<keyword evidence="3" id="KW-1185">Reference proteome</keyword>
<feature type="compositionally biased region" description="Low complexity" evidence="1">
    <location>
        <begin position="761"/>
        <end position="790"/>
    </location>
</feature>
<organism evidence="2 3">
    <name type="scientific">Chitinophaga jiangningensis</name>
    <dbReference type="NCBI Taxonomy" id="1419482"/>
    <lineage>
        <taxon>Bacteria</taxon>
        <taxon>Pseudomonadati</taxon>
        <taxon>Bacteroidota</taxon>
        <taxon>Chitinophagia</taxon>
        <taxon>Chitinophagales</taxon>
        <taxon>Chitinophagaceae</taxon>
        <taxon>Chitinophaga</taxon>
    </lineage>
</organism>
<evidence type="ECO:0000256" key="1">
    <source>
        <dbReference type="SAM" id="MobiDB-lite"/>
    </source>
</evidence>
<reference evidence="2 3" key="1">
    <citation type="submission" date="2016-11" db="EMBL/GenBank/DDBJ databases">
        <authorList>
            <person name="Jaros S."/>
            <person name="Januszkiewicz K."/>
            <person name="Wedrychowicz H."/>
        </authorList>
    </citation>
    <scope>NUCLEOTIDE SEQUENCE [LARGE SCALE GENOMIC DNA]</scope>
    <source>
        <strain evidence="2 3">DSM 27406</strain>
    </source>
</reference>
<evidence type="ECO:0000313" key="2">
    <source>
        <dbReference type="EMBL" id="SHL33861.1"/>
    </source>
</evidence>
<feature type="compositionally biased region" description="Polar residues" evidence="1">
    <location>
        <begin position="666"/>
        <end position="691"/>
    </location>
</feature>
<evidence type="ECO:0008006" key="4">
    <source>
        <dbReference type="Google" id="ProtNLM"/>
    </source>
</evidence>
<gene>
    <name evidence="2" type="ORF">SAMN05444266_1038</name>
</gene>
<dbReference type="STRING" id="1419482.SAMN05444266_1038"/>
<dbReference type="Proteomes" id="UP000184420">
    <property type="component" value="Unassembled WGS sequence"/>
</dbReference>
<accession>A0A1M6ZTP7</accession>
<dbReference type="OrthoDB" id="617622at2"/>